<feature type="transmembrane region" description="Helical" evidence="1">
    <location>
        <begin position="37"/>
        <end position="55"/>
    </location>
</feature>
<keyword evidence="1" id="KW-0812">Transmembrane</keyword>
<evidence type="ECO:0000313" key="3">
    <source>
        <dbReference type="Proteomes" id="UP000207598"/>
    </source>
</evidence>
<dbReference type="EMBL" id="FXYF01000020">
    <property type="protein sequence ID" value="SMX50217.1"/>
    <property type="molecule type" value="Genomic_DNA"/>
</dbReference>
<keyword evidence="3" id="KW-1185">Reference proteome</keyword>
<name>A0A238L5E2_9RHOB</name>
<keyword evidence="1" id="KW-0472">Membrane</keyword>
<organism evidence="2 3">
    <name type="scientific">Maliponia aquimaris</name>
    <dbReference type="NCBI Taxonomy" id="1673631"/>
    <lineage>
        <taxon>Bacteria</taxon>
        <taxon>Pseudomonadati</taxon>
        <taxon>Pseudomonadota</taxon>
        <taxon>Alphaproteobacteria</taxon>
        <taxon>Rhodobacterales</taxon>
        <taxon>Paracoccaceae</taxon>
        <taxon>Maliponia</taxon>
    </lineage>
</organism>
<accession>A0A238L5E2</accession>
<evidence type="ECO:0000313" key="2">
    <source>
        <dbReference type="EMBL" id="SMX50217.1"/>
    </source>
</evidence>
<evidence type="ECO:0000256" key="1">
    <source>
        <dbReference type="SAM" id="Phobius"/>
    </source>
</evidence>
<dbReference type="Proteomes" id="UP000207598">
    <property type="component" value="Unassembled WGS sequence"/>
</dbReference>
<protein>
    <submittedName>
        <fullName evidence="2">Uncharacterized protein</fullName>
    </submittedName>
</protein>
<dbReference type="OrthoDB" id="8601734at2"/>
<keyword evidence="1" id="KW-1133">Transmembrane helix</keyword>
<feature type="transmembrane region" description="Helical" evidence="1">
    <location>
        <begin position="6"/>
        <end position="25"/>
    </location>
</feature>
<proteinExistence type="predicted"/>
<gene>
    <name evidence="2" type="ORF">MAA8898_04667</name>
</gene>
<dbReference type="RefSeq" id="WP_094023392.1">
    <property type="nucleotide sequence ID" value="NZ_FXYF01000020.1"/>
</dbReference>
<sequence>MFLELIGVFAAGFAGAGLMLILSRLSGGRLPRWAMPLGAGGAMILATASLEYSWYSRTAGNLPTGLTVAQAVPTSAFWRPWSYAVPVTERFVAVDTANRLANAETGGLYMVNVYFYDRWKGKKIVQVMVDCVGHRRADPVLGDGSPPLWRDVGADDPVVKTACAEA</sequence>
<dbReference type="AlphaFoldDB" id="A0A238L5E2"/>
<reference evidence="2 3" key="1">
    <citation type="submission" date="2017-05" db="EMBL/GenBank/DDBJ databases">
        <authorList>
            <person name="Song R."/>
            <person name="Chenine A.L."/>
            <person name="Ruprecht R.M."/>
        </authorList>
    </citation>
    <scope>NUCLEOTIDE SEQUENCE [LARGE SCALE GENOMIC DNA]</scope>
    <source>
        <strain evidence="2 3">CECT 8898</strain>
    </source>
</reference>